<accession>A0A4U5LV39</accession>
<dbReference type="EMBL" id="AZBU02000012">
    <property type="protein sequence ID" value="TKR60000.1"/>
    <property type="molecule type" value="Genomic_DNA"/>
</dbReference>
<protein>
    <submittedName>
        <fullName evidence="1">Uncharacterized protein</fullName>
    </submittedName>
</protein>
<organism evidence="1 2">
    <name type="scientific">Steinernema carpocapsae</name>
    <name type="common">Entomopathogenic nematode</name>
    <dbReference type="NCBI Taxonomy" id="34508"/>
    <lineage>
        <taxon>Eukaryota</taxon>
        <taxon>Metazoa</taxon>
        <taxon>Ecdysozoa</taxon>
        <taxon>Nematoda</taxon>
        <taxon>Chromadorea</taxon>
        <taxon>Rhabditida</taxon>
        <taxon>Tylenchina</taxon>
        <taxon>Panagrolaimomorpha</taxon>
        <taxon>Strongyloidoidea</taxon>
        <taxon>Steinernematidae</taxon>
        <taxon>Steinernema</taxon>
    </lineage>
</organism>
<gene>
    <name evidence="1" type="ORF">L596_029596</name>
</gene>
<sequence length="96" mass="11016">MEALGKKVVARFFDDFRFGRIAWKRESCNIGILLERLDVLLSVRTRCLKLVPGLSLFYVTFLDVSMVQPFPKHRKRAKTVTLKGPSPIFRFLSVSG</sequence>
<reference evidence="1 2" key="1">
    <citation type="journal article" date="2015" name="Genome Biol.">
        <title>Comparative genomics of Steinernema reveals deeply conserved gene regulatory networks.</title>
        <authorList>
            <person name="Dillman A.R."/>
            <person name="Macchietto M."/>
            <person name="Porter C.F."/>
            <person name="Rogers A."/>
            <person name="Williams B."/>
            <person name="Antoshechkin I."/>
            <person name="Lee M.M."/>
            <person name="Goodwin Z."/>
            <person name="Lu X."/>
            <person name="Lewis E.E."/>
            <person name="Goodrich-Blair H."/>
            <person name="Stock S.P."/>
            <person name="Adams B.J."/>
            <person name="Sternberg P.W."/>
            <person name="Mortazavi A."/>
        </authorList>
    </citation>
    <scope>NUCLEOTIDE SEQUENCE [LARGE SCALE GENOMIC DNA]</scope>
    <source>
        <strain evidence="1 2">ALL</strain>
    </source>
</reference>
<reference evidence="1 2" key="2">
    <citation type="journal article" date="2019" name="G3 (Bethesda)">
        <title>Hybrid Assembly of the Genome of the Entomopathogenic Nematode Steinernema carpocapsae Identifies the X-Chromosome.</title>
        <authorList>
            <person name="Serra L."/>
            <person name="Macchietto M."/>
            <person name="Macias-Munoz A."/>
            <person name="McGill C.J."/>
            <person name="Rodriguez I.M."/>
            <person name="Rodriguez B."/>
            <person name="Murad R."/>
            <person name="Mortazavi A."/>
        </authorList>
    </citation>
    <scope>NUCLEOTIDE SEQUENCE [LARGE SCALE GENOMIC DNA]</scope>
    <source>
        <strain evidence="1 2">ALL</strain>
    </source>
</reference>
<keyword evidence="2" id="KW-1185">Reference proteome</keyword>
<dbReference type="Proteomes" id="UP000298663">
    <property type="component" value="Unassembled WGS sequence"/>
</dbReference>
<dbReference type="AlphaFoldDB" id="A0A4U5LV39"/>
<evidence type="ECO:0000313" key="1">
    <source>
        <dbReference type="EMBL" id="TKR60000.1"/>
    </source>
</evidence>
<name>A0A4U5LV39_STECR</name>
<evidence type="ECO:0000313" key="2">
    <source>
        <dbReference type="Proteomes" id="UP000298663"/>
    </source>
</evidence>
<comment type="caution">
    <text evidence="1">The sequence shown here is derived from an EMBL/GenBank/DDBJ whole genome shotgun (WGS) entry which is preliminary data.</text>
</comment>
<proteinExistence type="predicted"/>